<evidence type="ECO:0000313" key="3">
    <source>
        <dbReference type="Proteomes" id="UP000809273"/>
    </source>
</evidence>
<evidence type="ECO:0000256" key="1">
    <source>
        <dbReference type="SAM" id="Phobius"/>
    </source>
</evidence>
<dbReference type="Proteomes" id="UP000809273">
    <property type="component" value="Unassembled WGS sequence"/>
</dbReference>
<keyword evidence="1" id="KW-0812">Transmembrane</keyword>
<organism evidence="2 3">
    <name type="scientific">Candidatus Zymogenus saltonus</name>
    <dbReference type="NCBI Taxonomy" id="2844893"/>
    <lineage>
        <taxon>Bacteria</taxon>
        <taxon>Deltaproteobacteria</taxon>
        <taxon>Candidatus Zymogenia</taxon>
        <taxon>Candidatus Zymogeniales</taxon>
        <taxon>Candidatus Zymogenaceae</taxon>
        <taxon>Candidatus Zymogenus</taxon>
    </lineage>
</organism>
<sequence>MKKKITFLINLVSPLLPILAILIFNKIGQALPVIVLSGIILIVILYSIVALIRVKEKSPEIKVVGTIMGIVGVFITAIVLFVSVSALTKI</sequence>
<evidence type="ECO:0000313" key="2">
    <source>
        <dbReference type="EMBL" id="MBN1571938.1"/>
    </source>
</evidence>
<feature type="transmembrane region" description="Helical" evidence="1">
    <location>
        <begin position="7"/>
        <end position="24"/>
    </location>
</feature>
<name>A0A9D8PME3_9DELT</name>
<keyword evidence="1" id="KW-1133">Transmembrane helix</keyword>
<proteinExistence type="predicted"/>
<gene>
    <name evidence="2" type="ORF">JW984_01940</name>
</gene>
<reference evidence="2" key="2">
    <citation type="submission" date="2021-01" db="EMBL/GenBank/DDBJ databases">
        <authorList>
            <person name="Hahn C.R."/>
            <person name="Youssef N.H."/>
            <person name="Elshahed M."/>
        </authorList>
    </citation>
    <scope>NUCLEOTIDE SEQUENCE</scope>
    <source>
        <strain evidence="2">Zod_Metabat.24</strain>
    </source>
</reference>
<dbReference type="EMBL" id="JAFGIX010000009">
    <property type="protein sequence ID" value="MBN1571938.1"/>
    <property type="molecule type" value="Genomic_DNA"/>
</dbReference>
<feature type="transmembrane region" description="Helical" evidence="1">
    <location>
        <begin position="30"/>
        <end position="52"/>
    </location>
</feature>
<dbReference type="AlphaFoldDB" id="A0A9D8PME3"/>
<reference evidence="2" key="1">
    <citation type="journal article" date="2021" name="Environ. Microbiol.">
        <title>Genomic characterization of three novel Desulfobacterota classes expand the metabolic and phylogenetic diversity of the phylum.</title>
        <authorList>
            <person name="Murphy C.L."/>
            <person name="Biggerstaff J."/>
            <person name="Eichhorn A."/>
            <person name="Ewing E."/>
            <person name="Shahan R."/>
            <person name="Soriano D."/>
            <person name="Stewart S."/>
            <person name="VanMol K."/>
            <person name="Walker R."/>
            <person name="Walters P."/>
            <person name="Elshahed M.S."/>
            <person name="Youssef N.H."/>
        </authorList>
    </citation>
    <scope>NUCLEOTIDE SEQUENCE</scope>
    <source>
        <strain evidence="2">Zod_Metabat.24</strain>
    </source>
</reference>
<protein>
    <submittedName>
        <fullName evidence="2">Uncharacterized protein</fullName>
    </submittedName>
</protein>
<accession>A0A9D8PME3</accession>
<comment type="caution">
    <text evidence="2">The sequence shown here is derived from an EMBL/GenBank/DDBJ whole genome shotgun (WGS) entry which is preliminary data.</text>
</comment>
<feature type="transmembrane region" description="Helical" evidence="1">
    <location>
        <begin position="64"/>
        <end position="87"/>
    </location>
</feature>
<keyword evidence="1" id="KW-0472">Membrane</keyword>